<dbReference type="GO" id="GO:0032259">
    <property type="term" value="P:methylation"/>
    <property type="evidence" value="ECO:0007669"/>
    <property type="project" value="UniProtKB-KW"/>
</dbReference>
<keyword evidence="8" id="KW-1185">Reference proteome</keyword>
<dbReference type="AlphaFoldDB" id="A0A7C9RUH7"/>
<dbReference type="InterPro" id="IPR029063">
    <property type="entry name" value="SAM-dependent_MTases_sf"/>
</dbReference>
<evidence type="ECO:0000313" key="8">
    <source>
        <dbReference type="Proteomes" id="UP000481360"/>
    </source>
</evidence>
<evidence type="ECO:0000259" key="5">
    <source>
        <dbReference type="Pfam" id="PF00891"/>
    </source>
</evidence>
<dbReference type="Proteomes" id="UP000481360">
    <property type="component" value="Unassembled WGS sequence"/>
</dbReference>
<feature type="domain" description="O-methyltransferase C-terminal" evidence="5">
    <location>
        <begin position="112"/>
        <end position="319"/>
    </location>
</feature>
<evidence type="ECO:0000256" key="4">
    <source>
        <dbReference type="PIRSR" id="PIRSR005739-1"/>
    </source>
</evidence>
<keyword evidence="3" id="KW-0949">S-adenosyl-L-methionine</keyword>
<evidence type="ECO:0000259" key="6">
    <source>
        <dbReference type="Pfam" id="PF08100"/>
    </source>
</evidence>
<dbReference type="SUPFAM" id="SSF46785">
    <property type="entry name" value="Winged helix' DNA-binding domain"/>
    <property type="match status" value="1"/>
</dbReference>
<accession>A0A7C9RUH7</accession>
<dbReference type="PIRSF" id="PIRSF005739">
    <property type="entry name" value="O-mtase"/>
    <property type="match status" value="1"/>
</dbReference>
<dbReference type="PROSITE" id="PS51683">
    <property type="entry name" value="SAM_OMT_II"/>
    <property type="match status" value="1"/>
</dbReference>
<gene>
    <name evidence="7" type="ORF">G7043_30040</name>
</gene>
<dbReference type="InterPro" id="IPR001077">
    <property type="entry name" value="COMT_C"/>
</dbReference>
<evidence type="ECO:0000256" key="2">
    <source>
        <dbReference type="ARBA" id="ARBA00022679"/>
    </source>
</evidence>
<dbReference type="InterPro" id="IPR012967">
    <property type="entry name" value="COMT_dimerisation"/>
</dbReference>
<comment type="caution">
    <text evidence="7">The sequence shown here is derived from an EMBL/GenBank/DDBJ whole genome shotgun (WGS) entry which is preliminary data.</text>
</comment>
<name>A0A7C9RUH7_9PSEU</name>
<feature type="domain" description="O-methyltransferase dimerisation" evidence="6">
    <location>
        <begin position="15"/>
        <end position="89"/>
    </location>
</feature>
<evidence type="ECO:0000256" key="3">
    <source>
        <dbReference type="ARBA" id="ARBA00022691"/>
    </source>
</evidence>
<dbReference type="GO" id="GO:0046983">
    <property type="term" value="F:protein dimerization activity"/>
    <property type="evidence" value="ECO:0007669"/>
    <property type="project" value="InterPro"/>
</dbReference>
<evidence type="ECO:0000313" key="7">
    <source>
        <dbReference type="EMBL" id="NGY63168.1"/>
    </source>
</evidence>
<dbReference type="Gene3D" id="1.10.287.1350">
    <property type="match status" value="1"/>
</dbReference>
<dbReference type="Pfam" id="PF00891">
    <property type="entry name" value="Methyltransf_2"/>
    <property type="match status" value="1"/>
</dbReference>
<reference evidence="7 8" key="1">
    <citation type="submission" date="2020-03" db="EMBL/GenBank/DDBJ databases">
        <title>Isolation and identification of active actinomycetes.</title>
        <authorList>
            <person name="Sun X."/>
        </authorList>
    </citation>
    <scope>NUCLEOTIDE SEQUENCE [LARGE SCALE GENOMIC DNA]</scope>
    <source>
        <strain evidence="7 8">NEAU-D13</strain>
    </source>
</reference>
<protein>
    <submittedName>
        <fullName evidence="7">Methyltransferase</fullName>
    </submittedName>
</protein>
<organism evidence="7 8">
    <name type="scientific">Lentzea alba</name>
    <dbReference type="NCBI Taxonomy" id="2714351"/>
    <lineage>
        <taxon>Bacteria</taxon>
        <taxon>Bacillati</taxon>
        <taxon>Actinomycetota</taxon>
        <taxon>Actinomycetes</taxon>
        <taxon>Pseudonocardiales</taxon>
        <taxon>Pseudonocardiaceae</taxon>
        <taxon>Lentzea</taxon>
    </lineage>
</organism>
<dbReference type="PANTHER" id="PTHR43712:SF2">
    <property type="entry name" value="O-METHYLTRANSFERASE CICE"/>
    <property type="match status" value="1"/>
</dbReference>
<dbReference type="EMBL" id="JAAMPJ010000009">
    <property type="protein sequence ID" value="NGY63168.1"/>
    <property type="molecule type" value="Genomic_DNA"/>
</dbReference>
<sequence length="342" mass="36932">MLPNDVRPHATRIRELLYGHLVSRAICVVAQLGVPDVLAAKPLPVEEIATRVGAHAPSLRRLVRSLTCFGIFTEPEPGLVALTPLGATLRDDVPATARPTALLLAGEIGATWAELADTIRTGEPSFDLIHGGSLFDYLERKPEVRTTFDRSQAEGLALELDELISRVDFTTPKSIVDVGGSDGAMLLRLLEDAAPQARGTVFDLPGTAALAWQRIAEHGLSERCEVRSGDFFEFVPDDGDLYLVSHILHDWNDTDAVRLLRTCRAHMPSTAQLMVVDLLLDGGQTPALMDLYMLSLFGGDGGRERTAEEFLHLLERAGFTGAVVRRLPSGMGVITASPAGSP</sequence>
<dbReference type="InterPro" id="IPR016461">
    <property type="entry name" value="COMT-like"/>
</dbReference>
<dbReference type="InterPro" id="IPR036388">
    <property type="entry name" value="WH-like_DNA-bd_sf"/>
</dbReference>
<dbReference type="InterPro" id="IPR036390">
    <property type="entry name" value="WH_DNA-bd_sf"/>
</dbReference>
<proteinExistence type="predicted"/>
<dbReference type="PANTHER" id="PTHR43712">
    <property type="entry name" value="PUTATIVE (AFU_ORTHOLOGUE AFUA_4G14580)-RELATED"/>
    <property type="match status" value="1"/>
</dbReference>
<dbReference type="Pfam" id="PF08100">
    <property type="entry name" value="Dimerisation"/>
    <property type="match status" value="1"/>
</dbReference>
<dbReference type="Gene3D" id="3.40.50.150">
    <property type="entry name" value="Vaccinia Virus protein VP39"/>
    <property type="match status" value="1"/>
</dbReference>
<dbReference type="Gene3D" id="1.10.10.10">
    <property type="entry name" value="Winged helix-like DNA-binding domain superfamily/Winged helix DNA-binding domain"/>
    <property type="match status" value="1"/>
</dbReference>
<dbReference type="GO" id="GO:0008171">
    <property type="term" value="F:O-methyltransferase activity"/>
    <property type="evidence" value="ECO:0007669"/>
    <property type="project" value="InterPro"/>
</dbReference>
<keyword evidence="1 7" id="KW-0489">Methyltransferase</keyword>
<dbReference type="RefSeq" id="WP_166051308.1">
    <property type="nucleotide sequence ID" value="NZ_JAAMPJ010000009.1"/>
</dbReference>
<keyword evidence="2 7" id="KW-0808">Transferase</keyword>
<feature type="active site" description="Proton acceptor" evidence="4">
    <location>
        <position position="249"/>
    </location>
</feature>
<dbReference type="SUPFAM" id="SSF53335">
    <property type="entry name" value="S-adenosyl-L-methionine-dependent methyltransferases"/>
    <property type="match status" value="1"/>
</dbReference>
<evidence type="ECO:0000256" key="1">
    <source>
        <dbReference type="ARBA" id="ARBA00022603"/>
    </source>
</evidence>